<evidence type="ECO:0000313" key="2">
    <source>
        <dbReference type="Proteomes" id="UP001293593"/>
    </source>
</evidence>
<dbReference type="EMBL" id="JAWXYG010000011">
    <property type="protein sequence ID" value="KAK4259609.1"/>
    <property type="molecule type" value="Genomic_DNA"/>
</dbReference>
<comment type="caution">
    <text evidence="1">The sequence shown here is derived from an EMBL/GenBank/DDBJ whole genome shotgun (WGS) entry which is preliminary data.</text>
</comment>
<proteinExistence type="predicted"/>
<name>A0AAE1JUI0_9FABA</name>
<dbReference type="AlphaFoldDB" id="A0AAE1JUI0"/>
<dbReference type="Proteomes" id="UP001293593">
    <property type="component" value="Unassembled WGS sequence"/>
</dbReference>
<accession>A0AAE1JUI0</accession>
<gene>
    <name evidence="1" type="ORF">QN277_005923</name>
</gene>
<keyword evidence="2" id="KW-1185">Reference proteome</keyword>
<sequence length="119" mass="12886">MVLFPPERPETQRHLSSLSLTTTITVSVSSSPLSKLLHDFSHPPPPISFIVEAPPQRVLDWRLPINHNPAIPLTHHALTVAAAVKDETVQYDFSLLNATALNAPISGFSSAGLFSNKLG</sequence>
<protein>
    <submittedName>
        <fullName evidence="1">Uncharacterized protein</fullName>
    </submittedName>
</protein>
<organism evidence="1 2">
    <name type="scientific">Acacia crassicarpa</name>
    <name type="common">northern wattle</name>
    <dbReference type="NCBI Taxonomy" id="499986"/>
    <lineage>
        <taxon>Eukaryota</taxon>
        <taxon>Viridiplantae</taxon>
        <taxon>Streptophyta</taxon>
        <taxon>Embryophyta</taxon>
        <taxon>Tracheophyta</taxon>
        <taxon>Spermatophyta</taxon>
        <taxon>Magnoliopsida</taxon>
        <taxon>eudicotyledons</taxon>
        <taxon>Gunneridae</taxon>
        <taxon>Pentapetalae</taxon>
        <taxon>rosids</taxon>
        <taxon>fabids</taxon>
        <taxon>Fabales</taxon>
        <taxon>Fabaceae</taxon>
        <taxon>Caesalpinioideae</taxon>
        <taxon>mimosoid clade</taxon>
        <taxon>Acacieae</taxon>
        <taxon>Acacia</taxon>
    </lineage>
</organism>
<evidence type="ECO:0000313" key="1">
    <source>
        <dbReference type="EMBL" id="KAK4259609.1"/>
    </source>
</evidence>
<reference evidence="1" key="1">
    <citation type="submission" date="2023-10" db="EMBL/GenBank/DDBJ databases">
        <title>Chromosome-level genome of the transformable northern wattle, Acacia crassicarpa.</title>
        <authorList>
            <person name="Massaro I."/>
            <person name="Sinha N.R."/>
            <person name="Poethig S."/>
            <person name="Leichty A.R."/>
        </authorList>
    </citation>
    <scope>NUCLEOTIDE SEQUENCE</scope>
    <source>
        <strain evidence="1">Acra3RX</strain>
        <tissue evidence="1">Leaf</tissue>
    </source>
</reference>